<feature type="compositionally biased region" description="Acidic residues" evidence="1">
    <location>
        <begin position="235"/>
        <end position="245"/>
    </location>
</feature>
<comment type="caution">
    <text evidence="2">The sequence shown here is derived from an EMBL/GenBank/DDBJ whole genome shotgun (WGS) entry which is preliminary data.</text>
</comment>
<evidence type="ECO:0000256" key="1">
    <source>
        <dbReference type="SAM" id="MobiDB-lite"/>
    </source>
</evidence>
<feature type="compositionally biased region" description="Basic and acidic residues" evidence="1">
    <location>
        <begin position="115"/>
        <end position="124"/>
    </location>
</feature>
<dbReference type="AlphaFoldDB" id="A0AAD9Y576"/>
<dbReference type="Proteomes" id="UP001281614">
    <property type="component" value="Unassembled WGS sequence"/>
</dbReference>
<gene>
    <name evidence="2" type="ORF">CKAH01_07143</name>
</gene>
<feature type="region of interest" description="Disordered" evidence="1">
    <location>
        <begin position="233"/>
        <end position="257"/>
    </location>
</feature>
<keyword evidence="3" id="KW-1185">Reference proteome</keyword>
<accession>A0AAD9Y576</accession>
<organism evidence="2 3">
    <name type="scientific">Colletotrichum kahawae</name>
    <name type="common">Coffee berry disease fungus</name>
    <dbReference type="NCBI Taxonomy" id="34407"/>
    <lineage>
        <taxon>Eukaryota</taxon>
        <taxon>Fungi</taxon>
        <taxon>Dikarya</taxon>
        <taxon>Ascomycota</taxon>
        <taxon>Pezizomycotina</taxon>
        <taxon>Sordariomycetes</taxon>
        <taxon>Hypocreomycetidae</taxon>
        <taxon>Glomerellales</taxon>
        <taxon>Glomerellaceae</taxon>
        <taxon>Colletotrichum</taxon>
        <taxon>Colletotrichum gloeosporioides species complex</taxon>
    </lineage>
</organism>
<dbReference type="EMBL" id="VYYT01000345">
    <property type="protein sequence ID" value="KAK2740865.1"/>
    <property type="molecule type" value="Genomic_DNA"/>
</dbReference>
<proteinExistence type="predicted"/>
<evidence type="ECO:0000313" key="2">
    <source>
        <dbReference type="EMBL" id="KAK2740865.1"/>
    </source>
</evidence>
<name>A0AAD9Y576_COLKA</name>
<reference evidence="2" key="1">
    <citation type="submission" date="2023-02" db="EMBL/GenBank/DDBJ databases">
        <title>Colletotrichum kahawae CIFC_Que2 genome sequencing and assembly.</title>
        <authorList>
            <person name="Baroncelli R."/>
        </authorList>
    </citation>
    <scope>NUCLEOTIDE SEQUENCE</scope>
    <source>
        <strain evidence="2">CIFC_Que2</strain>
    </source>
</reference>
<feature type="region of interest" description="Disordered" evidence="1">
    <location>
        <begin position="107"/>
        <end position="128"/>
    </location>
</feature>
<evidence type="ECO:0000313" key="3">
    <source>
        <dbReference type="Proteomes" id="UP001281614"/>
    </source>
</evidence>
<sequence>MMQEKHTIDFGSHRAGCTQARPSDGFFPQFYLDFFSVVGKPGRPISRHGGPIFDNITVSFQRWSAPYGAKHVSGIPFDVTGRTFRIAQASTRETWFIVMHPVTGEMSELPSSTADARRRREQAGEKSGMPMPLACELASYITGVFQSPALLGEGIQRSWRPGGQESQRISSNRWMAFQEAFMEGWAAWSGRHSGATSFWARHEPAFHAYDYGANIEIEVSEELYDLPRERHCAMDDSEDEEDGEETGGGRVDDDDDDETLRLEELSMADDGPRRAEVDSRGGIDHARYQRIFDECDGLRKLVSELETRFQLENITAVSYALAVCINSDRTTEADRSETRCLLADRNMLAREFPSTRDYTFYPQAFHPVYGNVSSNCPPMFLNSLFAAMKGNMSDRNEGADVLSFGYFQGYSNIKRSVRHSPHDLLATKGYATGALTVPTSDAGATSAAREKRERLLRIIRGPKESKPFARERQQIDVAVEAEEVAFRLEQVVSLDVRRMTGAERTFKTVIRPIFQMMRFFLVEHESFVHIFRSLPLEIFPRIMCAYSRLFELVLDEMERQFVLGGEQGLDLARSEAVAVVDRLGGYMFSGHPRHLPRTVLRPLGTLESLWAGGWPFLDPAVVSLGAPGSGGAVINMGRWPHSARTGRPVLLHVRELHHHYGARVASCRESAVWFAQLGEHAFASKTAVAAFAEELVRELWVPQTKTFIMQQLRRRLHEGGGDPGRPITMENIASCETTMAAWEAAPDAFTWKALQRLCRGLRLGGERVAIAVSKQRTRHDFVAELLRVIGSEKGRDSFAAKNATWPLTLHFAIMNGRKSADGIGVEIWVAVVTGCFLAAGIEWVPDSARGRLTSRSVVRLGGQATVQPAPFGPPGSLRRAAQEAEIKHERTARDRAQRQECQPHIDFGCPLPFANIPGLILAGFQQAKATFLGKGDVKVLDHYQIAMNCLAEKIDDPLCHLMLMITLTVCSSSETPEVVQGSHRFSVASKRKDPGQLALVMVTRMMWFLYPGSFPWAKGSGGTAYDVAEMTKKIGK</sequence>
<protein>
    <submittedName>
        <fullName evidence="2">Uncharacterized protein</fullName>
    </submittedName>
</protein>